<accession>A0A6M4WGU9</accession>
<dbReference type="Gene3D" id="3.40.50.150">
    <property type="entry name" value="Vaccinia Virus protein VP39"/>
    <property type="match status" value="1"/>
</dbReference>
<sequence length="272" mass="28979">MPDERFLAATRASYDVMAVEYAEKVDSDLDAKPLDRALLVAFAELTQAGGNGPVADVGCGPGQVTAALHRLGLNAFGIDLSPEMIAVARRTYPELRFEVGSMLALDLPQASVGGLLAYYSIIHIPWERRTEVFLEFHRVLAPGGQLMLVFQVGDGQGHRAEAFGKAICVDWYRQQPDEIAGLLRRAGFEVWATTTACRRVGGSDCQVGRIAGRCCGRRSGRAADSRWASGSPPAPPPPGMRRPGGSRAGAGRRTSSGHAPGSGPPAGRRSVR</sequence>
<keyword evidence="4" id="KW-1185">Reference proteome</keyword>
<dbReference type="Proteomes" id="UP000502665">
    <property type="component" value="Chromosome"/>
</dbReference>
<evidence type="ECO:0000313" key="3">
    <source>
        <dbReference type="EMBL" id="QJS99140.1"/>
    </source>
</evidence>
<name>A0A6M4WGU9_9ACTN</name>
<dbReference type="GO" id="GO:0008168">
    <property type="term" value="F:methyltransferase activity"/>
    <property type="evidence" value="ECO:0007669"/>
    <property type="project" value="UniProtKB-KW"/>
</dbReference>
<dbReference type="AlphaFoldDB" id="A0A6M4WGU9"/>
<gene>
    <name evidence="3" type="ORF">G9272_01380</name>
</gene>
<organism evidence="3 4">
    <name type="scientific">Streptomyces asoensis</name>
    <dbReference type="NCBI Taxonomy" id="249586"/>
    <lineage>
        <taxon>Bacteria</taxon>
        <taxon>Bacillati</taxon>
        <taxon>Actinomycetota</taxon>
        <taxon>Actinomycetes</taxon>
        <taxon>Kitasatosporales</taxon>
        <taxon>Streptomycetaceae</taxon>
        <taxon>Streptomyces</taxon>
    </lineage>
</organism>
<protein>
    <submittedName>
        <fullName evidence="3">Class I SAM-dependent methyltransferase</fullName>
    </submittedName>
</protein>
<dbReference type="InterPro" id="IPR029063">
    <property type="entry name" value="SAM-dependent_MTases_sf"/>
</dbReference>
<reference evidence="3" key="1">
    <citation type="submission" date="2020-03" db="EMBL/GenBank/DDBJ databases">
        <title>Molecular networking-based the target discovery of potent antiproliferative macrolactams: 5/6/7/16 polycyclic ansamycins and glycosylated trienomycin from Streptomyces cacaoi subsp. asoensis.</title>
        <authorList>
            <person name="Liu L.-L."/>
        </authorList>
    </citation>
    <scope>NUCLEOTIDE SEQUENCE [LARGE SCALE GENOMIC DNA]</scope>
    <source>
        <strain evidence="3">H2S5</strain>
    </source>
</reference>
<feature type="domain" description="Methyltransferase" evidence="2">
    <location>
        <begin position="54"/>
        <end position="144"/>
    </location>
</feature>
<proteinExistence type="predicted"/>
<dbReference type="PANTHER" id="PTHR42912">
    <property type="entry name" value="METHYLTRANSFERASE"/>
    <property type="match status" value="1"/>
</dbReference>
<evidence type="ECO:0000259" key="2">
    <source>
        <dbReference type="Pfam" id="PF13649"/>
    </source>
</evidence>
<dbReference type="SUPFAM" id="SSF53335">
    <property type="entry name" value="S-adenosyl-L-methionine-dependent methyltransferases"/>
    <property type="match status" value="1"/>
</dbReference>
<dbReference type="CDD" id="cd02440">
    <property type="entry name" value="AdoMet_MTases"/>
    <property type="match status" value="1"/>
</dbReference>
<feature type="region of interest" description="Disordered" evidence="1">
    <location>
        <begin position="221"/>
        <end position="272"/>
    </location>
</feature>
<dbReference type="EMBL" id="CP049838">
    <property type="protein sequence ID" value="QJS99140.1"/>
    <property type="molecule type" value="Genomic_DNA"/>
</dbReference>
<evidence type="ECO:0000313" key="4">
    <source>
        <dbReference type="Proteomes" id="UP000502665"/>
    </source>
</evidence>
<keyword evidence="3" id="KW-0808">Transferase</keyword>
<dbReference type="GO" id="GO:0032259">
    <property type="term" value="P:methylation"/>
    <property type="evidence" value="ECO:0007669"/>
    <property type="project" value="UniProtKB-KW"/>
</dbReference>
<evidence type="ECO:0000256" key="1">
    <source>
        <dbReference type="SAM" id="MobiDB-lite"/>
    </source>
</evidence>
<dbReference type="Pfam" id="PF13649">
    <property type="entry name" value="Methyltransf_25"/>
    <property type="match status" value="1"/>
</dbReference>
<dbReference type="InterPro" id="IPR050508">
    <property type="entry name" value="Methyltransf_Superfamily"/>
</dbReference>
<feature type="compositionally biased region" description="Low complexity" evidence="1">
    <location>
        <begin position="241"/>
        <end position="272"/>
    </location>
</feature>
<keyword evidence="3" id="KW-0489">Methyltransferase</keyword>
<dbReference type="InterPro" id="IPR041698">
    <property type="entry name" value="Methyltransf_25"/>
</dbReference>